<comment type="catalytic activity">
    <reaction evidence="10">
        <text>L-tyrosine + O2 = L-dopaquinone + H2O</text>
        <dbReference type="Rhea" id="RHEA:18117"/>
        <dbReference type="ChEBI" id="CHEBI:15377"/>
        <dbReference type="ChEBI" id="CHEBI:15379"/>
        <dbReference type="ChEBI" id="CHEBI:57924"/>
        <dbReference type="ChEBI" id="CHEBI:58315"/>
        <dbReference type="EC" id="1.14.18.1"/>
    </reaction>
</comment>
<protein>
    <recommendedName>
        <fullName evidence="3">tyrosinase</fullName>
        <ecNumber evidence="3">1.14.18.1</ecNumber>
    </recommendedName>
</protein>
<keyword evidence="8" id="KW-0470">Melanin biosynthesis</keyword>
<dbReference type="GO" id="GO:0046872">
    <property type="term" value="F:metal ion binding"/>
    <property type="evidence" value="ECO:0007669"/>
    <property type="project" value="UniProtKB-KW"/>
</dbReference>
<dbReference type="InterPro" id="IPR002227">
    <property type="entry name" value="Tyrosinase_Cu-bd"/>
</dbReference>
<evidence type="ECO:0000256" key="8">
    <source>
        <dbReference type="ARBA" id="ARBA00023101"/>
    </source>
</evidence>
<dbReference type="GO" id="GO:0004503">
    <property type="term" value="F:tyrosinase activity"/>
    <property type="evidence" value="ECO:0007669"/>
    <property type="project" value="UniProtKB-EC"/>
</dbReference>
<feature type="chain" id="PRO_5026030454" description="tyrosinase" evidence="11">
    <location>
        <begin position="20"/>
        <end position="611"/>
    </location>
</feature>
<keyword evidence="11" id="KW-0732">Signal</keyword>
<dbReference type="PROSITE" id="PS00498">
    <property type="entry name" value="TYROSINASE_2"/>
    <property type="match status" value="1"/>
</dbReference>
<keyword evidence="6" id="KW-0186">Copper</keyword>
<evidence type="ECO:0000256" key="5">
    <source>
        <dbReference type="ARBA" id="ARBA00023002"/>
    </source>
</evidence>
<evidence type="ECO:0000256" key="6">
    <source>
        <dbReference type="ARBA" id="ARBA00023008"/>
    </source>
</evidence>
<dbReference type="PANTHER" id="PTHR11474:SF76">
    <property type="entry name" value="SHKT DOMAIN-CONTAINING PROTEIN"/>
    <property type="match status" value="1"/>
</dbReference>
<keyword evidence="7" id="KW-0503">Monooxygenase</keyword>
<keyword evidence="15" id="KW-1185">Reference proteome</keyword>
<evidence type="ECO:0000256" key="10">
    <source>
        <dbReference type="ARBA" id="ARBA00048881"/>
    </source>
</evidence>
<reference evidence="14" key="1">
    <citation type="journal article" date="2020" name="Stud. Mycol.">
        <title>101 Dothideomycetes genomes: a test case for predicting lifestyles and emergence of pathogens.</title>
        <authorList>
            <person name="Haridas S."/>
            <person name="Albert R."/>
            <person name="Binder M."/>
            <person name="Bloem J."/>
            <person name="Labutti K."/>
            <person name="Salamov A."/>
            <person name="Andreopoulos B."/>
            <person name="Baker S."/>
            <person name="Barry K."/>
            <person name="Bills G."/>
            <person name="Bluhm B."/>
            <person name="Cannon C."/>
            <person name="Castanera R."/>
            <person name="Culley D."/>
            <person name="Daum C."/>
            <person name="Ezra D."/>
            <person name="Gonzalez J."/>
            <person name="Henrissat B."/>
            <person name="Kuo A."/>
            <person name="Liang C."/>
            <person name="Lipzen A."/>
            <person name="Lutzoni F."/>
            <person name="Magnuson J."/>
            <person name="Mondo S."/>
            <person name="Nolan M."/>
            <person name="Ohm R."/>
            <person name="Pangilinan J."/>
            <person name="Park H.-J."/>
            <person name="Ramirez L."/>
            <person name="Alfaro M."/>
            <person name="Sun H."/>
            <person name="Tritt A."/>
            <person name="Yoshinaga Y."/>
            <person name="Zwiers L.-H."/>
            <person name="Turgeon B."/>
            <person name="Goodwin S."/>
            <person name="Spatafora J."/>
            <person name="Crous P."/>
            <person name="Grigoriev I."/>
        </authorList>
    </citation>
    <scope>NUCLEOTIDE SEQUENCE</scope>
    <source>
        <strain evidence="14">CBS 262.69</strain>
    </source>
</reference>
<dbReference type="Gene3D" id="1.10.1280.10">
    <property type="entry name" value="Di-copper center containing domain from catechol oxidase"/>
    <property type="match status" value="1"/>
</dbReference>
<evidence type="ECO:0000256" key="3">
    <source>
        <dbReference type="ARBA" id="ARBA00011906"/>
    </source>
</evidence>
<evidence type="ECO:0000313" key="15">
    <source>
        <dbReference type="Proteomes" id="UP000799640"/>
    </source>
</evidence>
<dbReference type="OrthoDB" id="6132182at2759"/>
<dbReference type="InterPro" id="IPR041640">
    <property type="entry name" value="Tyrosinase_C"/>
</dbReference>
<comment type="cofactor">
    <cofactor evidence="1">
        <name>Cu(2+)</name>
        <dbReference type="ChEBI" id="CHEBI:29036"/>
    </cofactor>
</comment>
<name>A0A6G1I2N2_9PEZI</name>
<feature type="signal peptide" evidence="11">
    <location>
        <begin position="1"/>
        <end position="19"/>
    </location>
</feature>
<sequence>MLFQTLLSASAFFLTTTSAAPSVVRRQNGPIAVTGIGGGVQPRLELRDLQQDADQWNIYLLAMARMQAMSQDNPLSWFQISGIHGRPMTAWDGVNGVSNPQGQGYCTHASNLFLTWHRPYLALYEQSVVANALDAAAEFDGEARDRYTAAAQRLRTPYWDWAKDPGSGHAIPDSMTMQTVSVTTPQGGQTIANPLYSYQFHPRPGGMGGQYDAWDRTYRWPASTSASTFDNDSQMVTAIDNGRDGWRARLYNLFANYHDYMIASNEAAGSGAGHYDSFESVHDAIHGVVGGPNGGNMNIIDVAAFDPAFWLHHTMVDRCFAIWQALNPDSYVEPQAQNHGTFWYNQGTVMDISSPLVPFFADPSGNFHTSQTIRDTTALGYTYPEVANASPDQVRQAVNQLYGGSTASTARSVVPAAAPSGLLGRSTSYGSLPSNFSSAPSLSSIAFPAREWLANIKADKYSVEGSYYIFFFVGNFTKDPSGWMNDPNLVGMHSVFSMAGGGSQKHSVLVTGVVPLTHKLQEFVASGLIPDLGEISVRRFLRSKLQWRMMKSDGCELPASAVPSLRISVVSSLIQAPKLPTEFPKWIGDFKTHTDITNGLPGGLCDNEALD</sequence>
<dbReference type="InterPro" id="IPR008922">
    <property type="entry name" value="Di-copper_centre_dom_sf"/>
</dbReference>
<evidence type="ECO:0000259" key="12">
    <source>
        <dbReference type="PROSITE" id="PS00497"/>
    </source>
</evidence>
<dbReference type="GO" id="GO:0042438">
    <property type="term" value="P:melanin biosynthetic process"/>
    <property type="evidence" value="ECO:0007669"/>
    <property type="project" value="UniProtKB-KW"/>
</dbReference>
<dbReference type="EMBL" id="ML996691">
    <property type="protein sequence ID" value="KAF2402444.1"/>
    <property type="molecule type" value="Genomic_DNA"/>
</dbReference>
<comment type="catalytic activity">
    <reaction evidence="9">
        <text>2 L-dopa + O2 = 2 L-dopaquinone + 2 H2O</text>
        <dbReference type="Rhea" id="RHEA:34287"/>
        <dbReference type="ChEBI" id="CHEBI:15377"/>
        <dbReference type="ChEBI" id="CHEBI:15379"/>
        <dbReference type="ChEBI" id="CHEBI:57504"/>
        <dbReference type="ChEBI" id="CHEBI:57924"/>
        <dbReference type="EC" id="1.14.18.1"/>
    </reaction>
</comment>
<keyword evidence="4" id="KW-0479">Metal-binding</keyword>
<gene>
    <name evidence="14" type="ORF">EJ06DRAFT_474138</name>
</gene>
<accession>A0A6G1I2N2</accession>
<evidence type="ECO:0000256" key="2">
    <source>
        <dbReference type="ARBA" id="ARBA00009928"/>
    </source>
</evidence>
<proteinExistence type="inferred from homology"/>
<dbReference type="EC" id="1.14.18.1" evidence="3"/>
<dbReference type="PROSITE" id="PS00497">
    <property type="entry name" value="TYROSINASE_1"/>
    <property type="match status" value="1"/>
</dbReference>
<evidence type="ECO:0000256" key="7">
    <source>
        <dbReference type="ARBA" id="ARBA00023033"/>
    </source>
</evidence>
<dbReference type="PANTHER" id="PTHR11474">
    <property type="entry name" value="TYROSINASE FAMILY MEMBER"/>
    <property type="match status" value="1"/>
</dbReference>
<feature type="domain" description="Tyrosinase copper-binding" evidence="12">
    <location>
        <begin position="108"/>
        <end position="125"/>
    </location>
</feature>
<feature type="domain" description="Tyrosinase copper-binding" evidence="13">
    <location>
        <begin position="306"/>
        <end position="317"/>
    </location>
</feature>
<dbReference type="InterPro" id="IPR050316">
    <property type="entry name" value="Tyrosinase/Hemocyanin"/>
</dbReference>
<dbReference type="PRINTS" id="PR00092">
    <property type="entry name" value="TYROSINASE"/>
</dbReference>
<evidence type="ECO:0000256" key="1">
    <source>
        <dbReference type="ARBA" id="ARBA00001973"/>
    </source>
</evidence>
<evidence type="ECO:0000256" key="11">
    <source>
        <dbReference type="SAM" id="SignalP"/>
    </source>
</evidence>
<dbReference type="Gene3D" id="2.60.310.20">
    <property type="match status" value="1"/>
</dbReference>
<keyword evidence="5" id="KW-0560">Oxidoreductase</keyword>
<evidence type="ECO:0000313" key="14">
    <source>
        <dbReference type="EMBL" id="KAF2402444.1"/>
    </source>
</evidence>
<evidence type="ECO:0000259" key="13">
    <source>
        <dbReference type="PROSITE" id="PS00498"/>
    </source>
</evidence>
<dbReference type="Proteomes" id="UP000799640">
    <property type="component" value="Unassembled WGS sequence"/>
</dbReference>
<evidence type="ECO:0000256" key="4">
    <source>
        <dbReference type="ARBA" id="ARBA00022723"/>
    </source>
</evidence>
<evidence type="ECO:0000256" key="9">
    <source>
        <dbReference type="ARBA" id="ARBA00048233"/>
    </source>
</evidence>
<comment type="similarity">
    <text evidence="2">Belongs to the tyrosinase family.</text>
</comment>
<dbReference type="AlphaFoldDB" id="A0A6G1I2N2"/>
<dbReference type="Pfam" id="PF00264">
    <property type="entry name" value="Tyrosinase"/>
    <property type="match status" value="1"/>
</dbReference>
<dbReference type="Pfam" id="PF18132">
    <property type="entry name" value="Tyrosinase_C"/>
    <property type="match status" value="1"/>
</dbReference>
<organism evidence="14 15">
    <name type="scientific">Trichodelitschia bisporula</name>
    <dbReference type="NCBI Taxonomy" id="703511"/>
    <lineage>
        <taxon>Eukaryota</taxon>
        <taxon>Fungi</taxon>
        <taxon>Dikarya</taxon>
        <taxon>Ascomycota</taxon>
        <taxon>Pezizomycotina</taxon>
        <taxon>Dothideomycetes</taxon>
        <taxon>Dothideomycetes incertae sedis</taxon>
        <taxon>Phaeotrichales</taxon>
        <taxon>Phaeotrichaceae</taxon>
        <taxon>Trichodelitschia</taxon>
    </lineage>
</organism>
<dbReference type="SUPFAM" id="SSF48056">
    <property type="entry name" value="Di-copper centre-containing domain"/>
    <property type="match status" value="1"/>
</dbReference>